<evidence type="ECO:0000256" key="5">
    <source>
        <dbReference type="ARBA" id="ARBA00022833"/>
    </source>
</evidence>
<dbReference type="Pfam" id="PF04082">
    <property type="entry name" value="Fungal_trans"/>
    <property type="match status" value="1"/>
</dbReference>
<dbReference type="Pfam" id="PF13207">
    <property type="entry name" value="AAA_17"/>
    <property type="match status" value="1"/>
</dbReference>
<keyword evidence="6" id="KW-0539">Nucleus</keyword>
<dbReference type="Gene3D" id="3.40.50.300">
    <property type="entry name" value="P-loop containing nucleotide triphosphate hydrolases"/>
    <property type="match status" value="1"/>
</dbReference>
<dbReference type="SUPFAM" id="SSF52540">
    <property type="entry name" value="P-loop containing nucleoside triphosphate hydrolases"/>
    <property type="match status" value="1"/>
</dbReference>
<evidence type="ECO:0000256" key="6">
    <source>
        <dbReference type="ARBA" id="ARBA00023242"/>
    </source>
</evidence>
<dbReference type="OrthoDB" id="5416609at2759"/>
<sequence>MTTPNTLHTGNDIASREASPPASSGTGLSLGIRAAPKPTVIGLYGISGSGKSFLLSQLRQELDPARFAFFEGSDMIASLVIGGLDAFHQLDEGRKSHWRAQAVDAIRKESARSGRIAIVTGHLMFWSEEDAVGQTVYTSNDLATYTHIIYLNVPTDVISQHRSLDKLKDRAVVNVEHLRKWQDAEISMIRTLCRQHHILLSLISEPKTLLPRALALIQHFGQPITVESNLACARATLDTCLAFPSRNNLETVLVLDGDKTLAAEDTGVLFWQTFAQTEPDWTKGTCPLQELFSSPLGYSDAAFHQATLLYEDAVDDEAFDVICDKVASLVAMHPEIISLLRLVTGQKHIGAVVVTCGLGRVWKKILARHGLSNAVDVIGGGRISDGLVVTAAVKAAIVSQLQNDANLCVWAFGDSPLDLPMLKVADHAIVVVGNKQARSSSMDEALSNAIRHDNFRPRQVLIPSQSPPRLDEDKLPMVHLHDEDFMRSIMRRRSIEILHATDKDAAKLLTSPTRDASVAGPALREAHSHVGRYLAVEFVSRLIGLEEYAIPHVQGHQTTGHRLHNEQETSIVALMRGGEAMAFGVNEVFPQAMFIHAASAADIKEHHVARQRTVILVDSVVNSGKTLIEFIEHVHDLQANIRIVVVAGVVQAEALSETHALTQLMGRHGASIVALRLSDNKYTGTKNTDTGNRLFNTTHLDCLRQLNFPRACAYKLNLIASLEVSNFEVIFSKSPYSNDGGDGINVLLAQDLAKGGIPVHKTWMPRGRPKSVIPLCRYCNKQFTRREHLRRHERTHTNERPFACDCGQSFTRKDLLARHARLSHPSPPDTVLPDISPPNVEVSQTPNMYDPGDLGIPDEDLLWDPGFMIQDMLPATLFDLNIPVFDTTPSAQRPRKSSFVRFSSRLPLADDIENEAGNESEDDNPTKDIGNVNYEPWSITEPNYESFRLRVQGYSDVLPAGCCLPSRHSISRNLEAYFRCLQGHLPFIHPATFSVDRKDVELMLAVAALGSLYRFEYPESYKLYYMAKAILMENMRRRDHQVLTELLSGKDELAQETRDDLGKMQTFITLIHFSSWTDKKIFPDALSMGSQLAMLVRQNGISESDEMPHVVDWSSWIAVEERRRTFFAAYVLFNLHTIAFDIPPLLMTHEIGVFLPGYAEQWKSTHAVQWARSTRHVEQPFQKGIYSLFEGARIAKDASLSSFANYVLIHGLLQQIYIDRHGSTGLLQPDTIRLLGTALCNWQLSWEATHGTSIDPLSMEGPLGINSTALLRLAYIRLNSDIRPCRGLLTRDHTGPTGNQPDTSRKDNILEHREFFLQSRMRLFT</sequence>
<dbReference type="GO" id="GO:0006351">
    <property type="term" value="P:DNA-templated transcription"/>
    <property type="evidence" value="ECO:0007669"/>
    <property type="project" value="InterPro"/>
</dbReference>
<keyword evidence="11" id="KW-1185">Reference proteome</keyword>
<dbReference type="InterPro" id="IPR029057">
    <property type="entry name" value="PRTase-like"/>
</dbReference>
<dbReference type="InterPro" id="IPR013087">
    <property type="entry name" value="Znf_C2H2_type"/>
</dbReference>
<feature type="region of interest" description="Disordered" evidence="8">
    <location>
        <begin position="1"/>
        <end position="30"/>
    </location>
</feature>
<dbReference type="InterPro" id="IPR051059">
    <property type="entry name" value="VerF-like"/>
</dbReference>
<keyword evidence="2" id="KW-0479">Metal-binding</keyword>
<keyword evidence="5" id="KW-0862">Zinc</keyword>
<dbReference type="SMART" id="SM00355">
    <property type="entry name" value="ZnF_C2H2"/>
    <property type="match status" value="2"/>
</dbReference>
<dbReference type="PANTHER" id="PTHR40626:SF10">
    <property type="entry name" value="C2H2-TYPE DOMAIN-CONTAINING PROTEIN"/>
    <property type="match status" value="1"/>
</dbReference>
<dbReference type="Gene3D" id="3.40.50.2020">
    <property type="match status" value="1"/>
</dbReference>
<dbReference type="CDD" id="cd12148">
    <property type="entry name" value="fungal_TF_MHR"/>
    <property type="match status" value="1"/>
</dbReference>
<evidence type="ECO:0000313" key="10">
    <source>
        <dbReference type="EMBL" id="KAH7120460.1"/>
    </source>
</evidence>
<dbReference type="SUPFAM" id="SSF53271">
    <property type="entry name" value="PRTase-like"/>
    <property type="match status" value="1"/>
</dbReference>
<organism evidence="10 11">
    <name type="scientific">Dactylonectria macrodidyma</name>
    <dbReference type="NCBI Taxonomy" id="307937"/>
    <lineage>
        <taxon>Eukaryota</taxon>
        <taxon>Fungi</taxon>
        <taxon>Dikarya</taxon>
        <taxon>Ascomycota</taxon>
        <taxon>Pezizomycotina</taxon>
        <taxon>Sordariomycetes</taxon>
        <taxon>Hypocreomycetidae</taxon>
        <taxon>Hypocreales</taxon>
        <taxon>Nectriaceae</taxon>
        <taxon>Dactylonectria</taxon>
    </lineage>
</organism>
<gene>
    <name evidence="10" type="ORF">EDB81DRAFT_766526</name>
</gene>
<accession>A0A9P9DJ70</accession>
<evidence type="ECO:0000256" key="1">
    <source>
        <dbReference type="ARBA" id="ARBA00004123"/>
    </source>
</evidence>
<keyword evidence="3" id="KW-0677">Repeat</keyword>
<dbReference type="InterPro" id="IPR036412">
    <property type="entry name" value="HAD-like_sf"/>
</dbReference>
<proteinExistence type="predicted"/>
<keyword evidence="10" id="KW-0328">Glycosyltransferase</keyword>
<dbReference type="PROSITE" id="PS00028">
    <property type="entry name" value="ZINC_FINGER_C2H2_1"/>
    <property type="match status" value="1"/>
</dbReference>
<dbReference type="Gene3D" id="3.40.50.1000">
    <property type="entry name" value="HAD superfamily/HAD-like"/>
    <property type="match status" value="1"/>
</dbReference>
<dbReference type="FunFam" id="3.30.160.60:FF:002343">
    <property type="entry name" value="Zinc finger protein 33A"/>
    <property type="match status" value="1"/>
</dbReference>
<evidence type="ECO:0000256" key="7">
    <source>
        <dbReference type="PROSITE-ProRule" id="PRU00042"/>
    </source>
</evidence>
<dbReference type="SUPFAM" id="SSF56784">
    <property type="entry name" value="HAD-like"/>
    <property type="match status" value="1"/>
</dbReference>
<dbReference type="InterPro" id="IPR036236">
    <property type="entry name" value="Znf_C2H2_sf"/>
</dbReference>
<dbReference type="PROSITE" id="PS50157">
    <property type="entry name" value="ZINC_FINGER_C2H2_2"/>
    <property type="match status" value="2"/>
</dbReference>
<dbReference type="SUPFAM" id="SSF57667">
    <property type="entry name" value="beta-beta-alpha zinc fingers"/>
    <property type="match status" value="1"/>
</dbReference>
<evidence type="ECO:0000256" key="8">
    <source>
        <dbReference type="SAM" id="MobiDB-lite"/>
    </source>
</evidence>
<evidence type="ECO:0000313" key="11">
    <source>
        <dbReference type="Proteomes" id="UP000738349"/>
    </source>
</evidence>
<dbReference type="InterPro" id="IPR007219">
    <property type="entry name" value="XnlR_reg_dom"/>
</dbReference>
<feature type="domain" description="C2H2-type" evidence="9">
    <location>
        <begin position="802"/>
        <end position="829"/>
    </location>
</feature>
<evidence type="ECO:0000256" key="4">
    <source>
        <dbReference type="ARBA" id="ARBA00022771"/>
    </source>
</evidence>
<dbReference type="InterPro" id="IPR023214">
    <property type="entry name" value="HAD_sf"/>
</dbReference>
<dbReference type="GO" id="GO:0000981">
    <property type="term" value="F:DNA-binding transcription factor activity, RNA polymerase II-specific"/>
    <property type="evidence" value="ECO:0007669"/>
    <property type="project" value="InterPro"/>
</dbReference>
<keyword evidence="10" id="KW-0808">Transferase</keyword>
<evidence type="ECO:0000256" key="3">
    <source>
        <dbReference type="ARBA" id="ARBA00022737"/>
    </source>
</evidence>
<dbReference type="CDD" id="cd06223">
    <property type="entry name" value="PRTases_typeI"/>
    <property type="match status" value="1"/>
</dbReference>
<dbReference type="GO" id="GO:0016757">
    <property type="term" value="F:glycosyltransferase activity"/>
    <property type="evidence" value="ECO:0007669"/>
    <property type="project" value="UniProtKB-KW"/>
</dbReference>
<evidence type="ECO:0000259" key="9">
    <source>
        <dbReference type="PROSITE" id="PS50157"/>
    </source>
</evidence>
<comment type="caution">
    <text evidence="10">The sequence shown here is derived from an EMBL/GenBank/DDBJ whole genome shotgun (WGS) entry which is preliminary data.</text>
</comment>
<dbReference type="GO" id="GO:0000785">
    <property type="term" value="C:chromatin"/>
    <property type="evidence" value="ECO:0007669"/>
    <property type="project" value="TreeGrafter"/>
</dbReference>
<dbReference type="GO" id="GO:0000978">
    <property type="term" value="F:RNA polymerase II cis-regulatory region sequence-specific DNA binding"/>
    <property type="evidence" value="ECO:0007669"/>
    <property type="project" value="InterPro"/>
</dbReference>
<reference evidence="10" key="1">
    <citation type="journal article" date="2021" name="Nat. Commun.">
        <title>Genetic determinants of endophytism in the Arabidopsis root mycobiome.</title>
        <authorList>
            <person name="Mesny F."/>
            <person name="Miyauchi S."/>
            <person name="Thiergart T."/>
            <person name="Pickel B."/>
            <person name="Atanasova L."/>
            <person name="Karlsson M."/>
            <person name="Huettel B."/>
            <person name="Barry K.W."/>
            <person name="Haridas S."/>
            <person name="Chen C."/>
            <person name="Bauer D."/>
            <person name="Andreopoulos W."/>
            <person name="Pangilinan J."/>
            <person name="LaButti K."/>
            <person name="Riley R."/>
            <person name="Lipzen A."/>
            <person name="Clum A."/>
            <person name="Drula E."/>
            <person name="Henrissat B."/>
            <person name="Kohler A."/>
            <person name="Grigoriev I.V."/>
            <person name="Martin F.M."/>
            <person name="Hacquard S."/>
        </authorList>
    </citation>
    <scope>NUCLEOTIDE SEQUENCE</scope>
    <source>
        <strain evidence="10">MPI-CAGE-AT-0147</strain>
    </source>
</reference>
<evidence type="ECO:0000256" key="2">
    <source>
        <dbReference type="ARBA" id="ARBA00022723"/>
    </source>
</evidence>
<feature type="domain" description="C2H2-type" evidence="9">
    <location>
        <begin position="774"/>
        <end position="801"/>
    </location>
</feature>
<dbReference type="EMBL" id="JAGMUV010000025">
    <property type="protein sequence ID" value="KAH7120460.1"/>
    <property type="molecule type" value="Genomic_DNA"/>
</dbReference>
<dbReference type="Gene3D" id="3.30.160.60">
    <property type="entry name" value="Classic Zinc Finger"/>
    <property type="match status" value="2"/>
</dbReference>
<dbReference type="Pfam" id="PF00096">
    <property type="entry name" value="zf-C2H2"/>
    <property type="match status" value="1"/>
</dbReference>
<dbReference type="Pfam" id="PF12710">
    <property type="entry name" value="HAD"/>
    <property type="match status" value="1"/>
</dbReference>
<dbReference type="InterPro" id="IPR027417">
    <property type="entry name" value="P-loop_NTPase"/>
</dbReference>
<protein>
    <submittedName>
        <fullName evidence="10">Uracil phosphoribosyltransferase-domain-containing protein</fullName>
    </submittedName>
</protein>
<dbReference type="Pfam" id="PF14681">
    <property type="entry name" value="UPRTase"/>
    <property type="match status" value="1"/>
</dbReference>
<dbReference type="GO" id="GO:0008270">
    <property type="term" value="F:zinc ion binding"/>
    <property type="evidence" value="ECO:0007669"/>
    <property type="project" value="UniProtKB-KW"/>
</dbReference>
<keyword evidence="4 7" id="KW-0863">Zinc-finger</keyword>
<name>A0A9P9DJ70_9HYPO</name>
<dbReference type="PANTHER" id="PTHR40626">
    <property type="entry name" value="MIP31509P"/>
    <property type="match status" value="1"/>
</dbReference>
<dbReference type="GO" id="GO:0005634">
    <property type="term" value="C:nucleus"/>
    <property type="evidence" value="ECO:0007669"/>
    <property type="project" value="UniProtKB-SubCell"/>
</dbReference>
<dbReference type="InterPro" id="IPR000836">
    <property type="entry name" value="PRTase_dom"/>
</dbReference>
<dbReference type="Proteomes" id="UP000738349">
    <property type="component" value="Unassembled WGS sequence"/>
</dbReference>
<comment type="subcellular location">
    <subcellularLocation>
        <location evidence="1">Nucleus</location>
    </subcellularLocation>
</comment>